<evidence type="ECO:0000313" key="10">
    <source>
        <dbReference type="EMBL" id="RIY08180.1"/>
    </source>
</evidence>
<dbReference type="GO" id="GO:0005737">
    <property type="term" value="C:cytoplasm"/>
    <property type="evidence" value="ECO:0007669"/>
    <property type="project" value="TreeGrafter"/>
</dbReference>
<dbReference type="InterPro" id="IPR006048">
    <property type="entry name" value="A-amylase/branching_C"/>
</dbReference>
<dbReference type="Gene3D" id="2.60.40.10">
    <property type="entry name" value="Immunoglobulins"/>
    <property type="match status" value="1"/>
</dbReference>
<dbReference type="InterPro" id="IPR004193">
    <property type="entry name" value="Glyco_hydro_13_N"/>
</dbReference>
<evidence type="ECO:0000256" key="3">
    <source>
        <dbReference type="ARBA" id="ARBA00009000"/>
    </source>
</evidence>
<dbReference type="GO" id="GO:0005978">
    <property type="term" value="P:glycogen biosynthetic process"/>
    <property type="evidence" value="ECO:0007669"/>
    <property type="project" value="InterPro"/>
</dbReference>
<dbReference type="AlphaFoldDB" id="A0A418QT40"/>
<dbReference type="FunFam" id="3.20.20.80:FF:000001">
    <property type="entry name" value="1,4-alpha-glucan branching enzyme"/>
    <property type="match status" value="1"/>
</dbReference>
<dbReference type="SUPFAM" id="SSF51445">
    <property type="entry name" value="(Trans)glycosidases"/>
    <property type="match status" value="1"/>
</dbReference>
<dbReference type="Proteomes" id="UP000284250">
    <property type="component" value="Unassembled WGS sequence"/>
</dbReference>
<comment type="catalytic activity">
    <reaction evidence="1">
        <text>Transfers a segment of a (1-&gt;4)-alpha-D-glucan chain to a primary hydroxy group in a similar glucan chain.</text>
        <dbReference type="EC" id="2.4.1.18"/>
    </reaction>
</comment>
<evidence type="ECO:0000256" key="1">
    <source>
        <dbReference type="ARBA" id="ARBA00000826"/>
    </source>
</evidence>
<accession>A0A418QT40</accession>
<evidence type="ECO:0000256" key="4">
    <source>
        <dbReference type="ARBA" id="ARBA00012541"/>
    </source>
</evidence>
<evidence type="ECO:0000313" key="11">
    <source>
        <dbReference type="Proteomes" id="UP000284250"/>
    </source>
</evidence>
<comment type="similarity">
    <text evidence="3">Belongs to the glycosyl hydrolase 13 family. GlgB subfamily.</text>
</comment>
<feature type="active site" description="Nucleophile" evidence="8">
    <location>
        <position position="345"/>
    </location>
</feature>
<dbReference type="Pfam" id="PF02922">
    <property type="entry name" value="CBM_48"/>
    <property type="match status" value="1"/>
</dbReference>
<sequence length="681" mass="77849">MTTTTDSAATATPQLALVRHDPWLTPYEPALLKRQARLAQRLADITAHYGSLSKFATAHQRLGLHYDGRRRGYWFREWAPAAQAVALIGDFNGWNRQATPLTRTDDGVWEVFLPDKEYQDRLTHHSLYKVHVVSARGGQDRLPAMLRRAVQDAETKDFAGQVWRPEQSFVWTDQKFRVANAVREPFIYEAHVGMALEEGKVGSYLEFADQILPRIQAEGYNCLQLMAVMEHPYYGSFGYHVANFFAVSSRFGTPEELKYLINEAHRRGLAVLLDVVHSHAVKNEAEGLANFDGSGHQYFHEGARGNHPGWDSKLFDYAKPEVQQFLLSNVRYWLEEFHFDGFRFDGITSMLYHHHGEGVSFGGYDSYFGPEVDEDAILYLQLATTLTREIKRSALLIAEDMSGMPGLCRPTAEGGIGFDYRLAMGIPDYWIKLLKHTRDENWSLPDLWHVLTNRRAGEKTVAYAESHDQALVGDKTLAHWLFDQAIYDHMHKDDPDAVAARGMALHKLIRLATLSLGGEAYLNFIGNEFGHPEWVDFPREGNAWSHHFARRQWNLADNPDLKFQYLQQFDTAMVTMAKKTRLLAAGPAHQLKLDPENQVLIFERGTLLFVFSFHIERSVPDYRFFVPAAGRYRILLNSDDARFGGFNRVDDDYTYETFAEDGVNKLSLYITSRTALVLERQ</sequence>
<dbReference type="EMBL" id="QYCN01000024">
    <property type="protein sequence ID" value="RIY08180.1"/>
    <property type="molecule type" value="Genomic_DNA"/>
</dbReference>
<dbReference type="InterPro" id="IPR006047">
    <property type="entry name" value="GH13_cat_dom"/>
</dbReference>
<evidence type="ECO:0000256" key="5">
    <source>
        <dbReference type="ARBA" id="ARBA00022676"/>
    </source>
</evidence>
<keyword evidence="11" id="KW-1185">Reference proteome</keyword>
<dbReference type="InterPro" id="IPR014756">
    <property type="entry name" value="Ig_E-set"/>
</dbReference>
<dbReference type="Pfam" id="PF00128">
    <property type="entry name" value="Alpha-amylase"/>
    <property type="match status" value="1"/>
</dbReference>
<dbReference type="GO" id="GO:0043169">
    <property type="term" value="F:cation binding"/>
    <property type="evidence" value="ECO:0007669"/>
    <property type="project" value="InterPro"/>
</dbReference>
<reference evidence="10 11" key="2">
    <citation type="submission" date="2019-01" db="EMBL/GenBank/DDBJ databases">
        <title>Hymenobacter humicola sp. nov., isolated from soils in Antarctica.</title>
        <authorList>
            <person name="Sedlacek I."/>
            <person name="Holochova P."/>
            <person name="Kralova S."/>
            <person name="Pantucek R."/>
            <person name="Stankova E."/>
            <person name="Vrbovska V."/>
            <person name="Kristofova L."/>
            <person name="Svec P."/>
            <person name="Busse H.-J."/>
        </authorList>
    </citation>
    <scope>NUCLEOTIDE SEQUENCE [LARGE SCALE GENOMIC DNA]</scope>
    <source>
        <strain evidence="10 11">CCM 8852</strain>
    </source>
</reference>
<dbReference type="OrthoDB" id="9761875at2"/>
<evidence type="ECO:0000256" key="6">
    <source>
        <dbReference type="ARBA" id="ARBA00022679"/>
    </source>
</evidence>
<protein>
    <recommendedName>
        <fullName evidence="4">1,4-alpha-glucan branching enzyme</fullName>
        <ecNumber evidence="4">2.4.1.18</ecNumber>
    </recommendedName>
</protein>
<dbReference type="SUPFAM" id="SSF81296">
    <property type="entry name" value="E set domains"/>
    <property type="match status" value="1"/>
</dbReference>
<dbReference type="EC" id="2.4.1.18" evidence="4"/>
<dbReference type="SMART" id="SM00642">
    <property type="entry name" value="Aamy"/>
    <property type="match status" value="1"/>
</dbReference>
<dbReference type="CDD" id="cd02854">
    <property type="entry name" value="E_set_GBE_euk_N"/>
    <property type="match status" value="1"/>
</dbReference>
<dbReference type="Gene3D" id="2.60.40.1180">
    <property type="entry name" value="Golgi alpha-mannosidase II"/>
    <property type="match status" value="1"/>
</dbReference>
<evidence type="ECO:0000256" key="8">
    <source>
        <dbReference type="PIRSR" id="PIRSR000463-1"/>
    </source>
</evidence>
<feature type="active site" description="Proton donor" evidence="8">
    <location>
        <position position="399"/>
    </location>
</feature>
<evidence type="ECO:0000256" key="7">
    <source>
        <dbReference type="ARBA" id="ARBA00023277"/>
    </source>
</evidence>
<dbReference type="PANTHER" id="PTHR43651">
    <property type="entry name" value="1,4-ALPHA-GLUCAN-BRANCHING ENZYME"/>
    <property type="match status" value="1"/>
</dbReference>
<evidence type="ECO:0000256" key="2">
    <source>
        <dbReference type="ARBA" id="ARBA00002953"/>
    </source>
</evidence>
<dbReference type="InterPro" id="IPR017853">
    <property type="entry name" value="GH"/>
</dbReference>
<evidence type="ECO:0000259" key="9">
    <source>
        <dbReference type="SMART" id="SM00642"/>
    </source>
</evidence>
<dbReference type="CDD" id="cd11321">
    <property type="entry name" value="AmyAc_bac_euk_BE"/>
    <property type="match status" value="1"/>
</dbReference>
<proteinExistence type="inferred from homology"/>
<comment type="caution">
    <text evidence="10">The sequence shown here is derived from an EMBL/GenBank/DDBJ whole genome shotgun (WGS) entry which is preliminary data.</text>
</comment>
<reference evidence="10 11" key="1">
    <citation type="submission" date="2018-09" db="EMBL/GenBank/DDBJ databases">
        <authorList>
            <person name="Zeman M."/>
            <person name="Pardy F."/>
        </authorList>
    </citation>
    <scope>NUCLEOTIDE SEQUENCE [LARGE SCALE GENOMIC DNA]</scope>
    <source>
        <strain evidence="10 11">CCM 8852</strain>
    </source>
</reference>
<keyword evidence="5" id="KW-0328">Glycosyltransferase</keyword>
<dbReference type="InterPro" id="IPR013780">
    <property type="entry name" value="Glyco_hydro_b"/>
</dbReference>
<dbReference type="GO" id="GO:0004553">
    <property type="term" value="F:hydrolase activity, hydrolyzing O-glycosyl compounds"/>
    <property type="evidence" value="ECO:0007669"/>
    <property type="project" value="InterPro"/>
</dbReference>
<dbReference type="Pfam" id="PF02806">
    <property type="entry name" value="Alpha-amylase_C"/>
    <property type="match status" value="1"/>
</dbReference>
<dbReference type="PIRSF" id="PIRSF000463">
    <property type="entry name" value="GlgB"/>
    <property type="match status" value="1"/>
</dbReference>
<dbReference type="SUPFAM" id="SSF51011">
    <property type="entry name" value="Glycosyl hydrolase domain"/>
    <property type="match status" value="1"/>
</dbReference>
<dbReference type="PANTHER" id="PTHR43651:SF3">
    <property type="entry name" value="1,4-ALPHA-GLUCAN-BRANCHING ENZYME"/>
    <property type="match status" value="1"/>
</dbReference>
<name>A0A418QT40_9BACT</name>
<keyword evidence="7" id="KW-0119">Carbohydrate metabolism</keyword>
<gene>
    <name evidence="10" type="ORF">D0T11_14835</name>
</gene>
<keyword evidence="6" id="KW-0808">Transferase</keyword>
<dbReference type="GO" id="GO:0003844">
    <property type="term" value="F:1,4-alpha-glucan branching enzyme activity"/>
    <property type="evidence" value="ECO:0007669"/>
    <property type="project" value="UniProtKB-EC"/>
</dbReference>
<comment type="function">
    <text evidence="2">Catalyzes the formation of the alpha-1,6-glucosidic linkages in glycogen by scission of a 1,4-alpha-linked oligosaccharide from growing alpha-1,4-glucan chains and the subsequent attachment of the oligosaccharide to the alpha-1,6 position.</text>
</comment>
<feature type="domain" description="Glycosyl hydrolase family 13 catalytic" evidence="9">
    <location>
        <begin position="207"/>
        <end position="570"/>
    </location>
</feature>
<organism evidence="10 11">
    <name type="scientific">Hymenobacter rubripertinctus</name>
    <dbReference type="NCBI Taxonomy" id="2029981"/>
    <lineage>
        <taxon>Bacteria</taxon>
        <taxon>Pseudomonadati</taxon>
        <taxon>Bacteroidota</taxon>
        <taxon>Cytophagia</taxon>
        <taxon>Cytophagales</taxon>
        <taxon>Hymenobacteraceae</taxon>
        <taxon>Hymenobacter</taxon>
    </lineage>
</organism>
<dbReference type="InterPro" id="IPR013783">
    <property type="entry name" value="Ig-like_fold"/>
</dbReference>
<dbReference type="RefSeq" id="WP_119656587.1">
    <property type="nucleotide sequence ID" value="NZ_JBHUOI010000023.1"/>
</dbReference>
<dbReference type="InterPro" id="IPR037439">
    <property type="entry name" value="Branching_enzy"/>
</dbReference>
<dbReference type="Gene3D" id="3.20.20.80">
    <property type="entry name" value="Glycosidases"/>
    <property type="match status" value="1"/>
</dbReference>